<dbReference type="EMBL" id="MU003809">
    <property type="protein sequence ID" value="KAF2719598.1"/>
    <property type="molecule type" value="Genomic_DNA"/>
</dbReference>
<comment type="caution">
    <text evidence="3">The sequence shown here is derived from an EMBL/GenBank/DDBJ whole genome shotgun (WGS) entry which is preliminary data.</text>
</comment>
<dbReference type="PANTHER" id="PTHR24320">
    <property type="entry name" value="RETINOL DEHYDROGENASE"/>
    <property type="match status" value="1"/>
</dbReference>
<protein>
    <submittedName>
        <fullName evidence="3">NAD(P)-binding protein</fullName>
    </submittedName>
</protein>
<dbReference type="OrthoDB" id="191139at2759"/>
<comment type="similarity">
    <text evidence="1">Belongs to the short-chain dehydrogenases/reductases (SDR) family.</text>
</comment>
<reference evidence="3" key="1">
    <citation type="journal article" date="2020" name="Stud. Mycol.">
        <title>101 Dothideomycetes genomes: a test case for predicting lifestyles and emergence of pathogens.</title>
        <authorList>
            <person name="Haridas S."/>
            <person name="Albert R."/>
            <person name="Binder M."/>
            <person name="Bloem J."/>
            <person name="Labutti K."/>
            <person name="Salamov A."/>
            <person name="Andreopoulos B."/>
            <person name="Baker S."/>
            <person name="Barry K."/>
            <person name="Bills G."/>
            <person name="Bluhm B."/>
            <person name="Cannon C."/>
            <person name="Castanera R."/>
            <person name="Culley D."/>
            <person name="Daum C."/>
            <person name="Ezra D."/>
            <person name="Gonzalez J."/>
            <person name="Henrissat B."/>
            <person name="Kuo A."/>
            <person name="Liang C."/>
            <person name="Lipzen A."/>
            <person name="Lutzoni F."/>
            <person name="Magnuson J."/>
            <person name="Mondo S."/>
            <person name="Nolan M."/>
            <person name="Ohm R."/>
            <person name="Pangilinan J."/>
            <person name="Park H.-J."/>
            <person name="Ramirez L."/>
            <person name="Alfaro M."/>
            <person name="Sun H."/>
            <person name="Tritt A."/>
            <person name="Yoshinaga Y."/>
            <person name="Zwiers L.-H."/>
            <person name="Turgeon B."/>
            <person name="Goodwin S."/>
            <person name="Spatafora J."/>
            <person name="Crous P."/>
            <person name="Grigoriev I."/>
        </authorList>
    </citation>
    <scope>NUCLEOTIDE SEQUENCE</scope>
    <source>
        <strain evidence="3">CBS 116435</strain>
    </source>
</reference>
<dbReference type="Proteomes" id="UP000799441">
    <property type="component" value="Unassembled WGS sequence"/>
</dbReference>
<proteinExistence type="inferred from homology"/>
<keyword evidence="4" id="KW-1185">Reference proteome</keyword>
<evidence type="ECO:0000313" key="4">
    <source>
        <dbReference type="Proteomes" id="UP000799441"/>
    </source>
</evidence>
<dbReference type="InterPro" id="IPR002347">
    <property type="entry name" value="SDR_fam"/>
</dbReference>
<dbReference type="SUPFAM" id="SSF51735">
    <property type="entry name" value="NAD(P)-binding Rossmann-fold domains"/>
    <property type="match status" value="1"/>
</dbReference>
<organism evidence="3 4">
    <name type="scientific">Polychaeton citri CBS 116435</name>
    <dbReference type="NCBI Taxonomy" id="1314669"/>
    <lineage>
        <taxon>Eukaryota</taxon>
        <taxon>Fungi</taxon>
        <taxon>Dikarya</taxon>
        <taxon>Ascomycota</taxon>
        <taxon>Pezizomycotina</taxon>
        <taxon>Dothideomycetes</taxon>
        <taxon>Dothideomycetidae</taxon>
        <taxon>Capnodiales</taxon>
        <taxon>Capnodiaceae</taxon>
        <taxon>Polychaeton</taxon>
    </lineage>
</organism>
<accession>A0A9P4Q2X7</accession>
<dbReference type="InterPro" id="IPR036291">
    <property type="entry name" value="NAD(P)-bd_dom_sf"/>
</dbReference>
<dbReference type="PRINTS" id="PR00081">
    <property type="entry name" value="GDHRDH"/>
</dbReference>
<dbReference type="Gene3D" id="3.40.50.720">
    <property type="entry name" value="NAD(P)-binding Rossmann-like Domain"/>
    <property type="match status" value="1"/>
</dbReference>
<gene>
    <name evidence="3" type="ORF">K431DRAFT_286558</name>
</gene>
<sequence length="352" mass="38739">MPAPTAPYWAPYANVHEKTEGPGDARPTALQIIEDNQKFFPALSKKVILITGCSSGIGVETARALYETGAKLYLTARDIPKLEKVIDEIVTNAKHKDGPRPIPLEIHLDKLSSVKKAAEEFKLKESQLNILINNAGIMACPYAKTEDGFELQIGTNHFAHFLLFQLLKPTLLASAKASDTPSRVVSLSSAGHRFGPVRLHDINFEERNSYAKWPAYGSSKSANIWMSNSINRHYGSQGIVGLSVHPGGIMTELIRHLTEEDIALFGEGGIDSMMYFYKSPPQGAATTVLAAVADRFDDPKNGGVYLADCQIDAPVKSDQESWAFGFAPHAYDDEKEEEFWRLSFKLLGLAED</sequence>
<dbReference type="GO" id="GO:0016491">
    <property type="term" value="F:oxidoreductase activity"/>
    <property type="evidence" value="ECO:0007669"/>
    <property type="project" value="UniProtKB-KW"/>
</dbReference>
<evidence type="ECO:0000256" key="1">
    <source>
        <dbReference type="ARBA" id="ARBA00006484"/>
    </source>
</evidence>
<dbReference type="PANTHER" id="PTHR24320:SF272">
    <property type="entry name" value="NAD(P)-BINDING ROSSMANN-FOLD SUPERFAMILY PROTEIN"/>
    <property type="match status" value="1"/>
</dbReference>
<dbReference type="AlphaFoldDB" id="A0A9P4Q2X7"/>
<evidence type="ECO:0000256" key="2">
    <source>
        <dbReference type="ARBA" id="ARBA00023002"/>
    </source>
</evidence>
<name>A0A9P4Q2X7_9PEZI</name>
<dbReference type="Pfam" id="PF00106">
    <property type="entry name" value="adh_short"/>
    <property type="match status" value="1"/>
</dbReference>
<keyword evidence="2" id="KW-0560">Oxidoreductase</keyword>
<evidence type="ECO:0000313" key="3">
    <source>
        <dbReference type="EMBL" id="KAF2719598.1"/>
    </source>
</evidence>